<feature type="compositionally biased region" description="Basic and acidic residues" evidence="1">
    <location>
        <begin position="731"/>
        <end position="749"/>
    </location>
</feature>
<feature type="compositionally biased region" description="Polar residues" evidence="1">
    <location>
        <begin position="228"/>
        <end position="242"/>
    </location>
</feature>
<feature type="region of interest" description="Disordered" evidence="1">
    <location>
        <begin position="779"/>
        <end position="886"/>
    </location>
</feature>
<gene>
    <name evidence="2" type="ORF">Egran_02362</name>
</gene>
<accession>A0A232M0D6</accession>
<dbReference type="Proteomes" id="UP000243515">
    <property type="component" value="Unassembled WGS sequence"/>
</dbReference>
<dbReference type="OrthoDB" id="5346713at2759"/>
<feature type="compositionally biased region" description="Polar residues" evidence="1">
    <location>
        <begin position="1098"/>
        <end position="1115"/>
    </location>
</feature>
<feature type="region of interest" description="Disordered" evidence="1">
    <location>
        <begin position="600"/>
        <end position="623"/>
    </location>
</feature>
<organism evidence="2 3">
    <name type="scientific">Elaphomyces granulatus</name>
    <dbReference type="NCBI Taxonomy" id="519963"/>
    <lineage>
        <taxon>Eukaryota</taxon>
        <taxon>Fungi</taxon>
        <taxon>Dikarya</taxon>
        <taxon>Ascomycota</taxon>
        <taxon>Pezizomycotina</taxon>
        <taxon>Eurotiomycetes</taxon>
        <taxon>Eurotiomycetidae</taxon>
        <taxon>Eurotiales</taxon>
        <taxon>Elaphomycetaceae</taxon>
        <taxon>Elaphomyces</taxon>
    </lineage>
</organism>
<feature type="compositionally biased region" description="Polar residues" evidence="1">
    <location>
        <begin position="415"/>
        <end position="449"/>
    </location>
</feature>
<evidence type="ECO:0000313" key="2">
    <source>
        <dbReference type="EMBL" id="OXV09875.1"/>
    </source>
</evidence>
<feature type="region of interest" description="Disordered" evidence="1">
    <location>
        <begin position="731"/>
        <end position="767"/>
    </location>
</feature>
<feature type="region of interest" description="Disordered" evidence="1">
    <location>
        <begin position="1"/>
        <end position="33"/>
    </location>
</feature>
<feature type="region of interest" description="Disordered" evidence="1">
    <location>
        <begin position="1080"/>
        <end position="1115"/>
    </location>
</feature>
<feature type="compositionally biased region" description="Low complexity" evidence="1">
    <location>
        <begin position="750"/>
        <end position="763"/>
    </location>
</feature>
<evidence type="ECO:0000313" key="3">
    <source>
        <dbReference type="Proteomes" id="UP000243515"/>
    </source>
</evidence>
<feature type="region of interest" description="Disordered" evidence="1">
    <location>
        <begin position="955"/>
        <end position="1014"/>
    </location>
</feature>
<feature type="region of interest" description="Disordered" evidence="1">
    <location>
        <begin position="635"/>
        <end position="700"/>
    </location>
</feature>
<evidence type="ECO:0000256" key="1">
    <source>
        <dbReference type="SAM" id="MobiDB-lite"/>
    </source>
</evidence>
<dbReference type="AlphaFoldDB" id="A0A232M0D6"/>
<feature type="compositionally biased region" description="Polar residues" evidence="1">
    <location>
        <begin position="105"/>
        <end position="114"/>
    </location>
</feature>
<feature type="compositionally biased region" description="Basic and acidic residues" evidence="1">
    <location>
        <begin position="1"/>
        <end position="11"/>
    </location>
</feature>
<name>A0A232M0D6_9EURO</name>
<feature type="compositionally biased region" description="Low complexity" evidence="1">
    <location>
        <begin position="275"/>
        <end position="285"/>
    </location>
</feature>
<sequence>MSNSTPHEHGDVGTGEPGPVLEPGLGDKDYPHGSLAPNPLLRLLDSIRRKGPVSSMPLCAVSTIGIAATGFALGCQERSSFPGSVWTRSIAGLRNKRPSRVATPTDRSSFSSYPDQALAGRIGTTPARRDSRSSRDPTFRGGRERGRRQTYTNPASQVLEDPVSPYSKPQTPGRPSSSWLRRISIISTQTESQWSSSRPTSSSINDSTTPILPRSTPHDREPNKLVKRSTSQNWSQRPTTARPTRPMSGMITLRRPATSHQRSAAVECQRPEGESVPLADASSPDDSTDAPVDDALGGGGGVWHPYFISVSDEPPEKLPWRHRDQDQSVRHVIPTPKNHPTLMLSTSLHTRHPDHRHESSRRPVSMPRRPVFTDPFPQASRTPDDTAALPRSKENRRPRQSLSLGEISGGFPSRPKTTARTASRTGTWNGSTYQTNIRNVSNPLPQCSETIHPDNPPSGSHRLRRKRNFTDSSAFRRPRTAESPFAQPPETREQHMKSVLANSLHTRAHGASSGIPTMVIPCHITSPKASPPLHDSFDLPSISSRSSRSVVRRSHIKQLLVSTSDRASIVIGSDDPRVFTSGEEDETDFQSDSLFDSIRTRASTSSRSRRRGPSIDTIFNDLPASGPTKEIVTQLAHSMSRSSHSSQGLAAAPGSADDSLDNCTKNPTSSPRIVEQNAPFSTVSPKSYFEPNTSLPPTRALRHIHSDPAAFADDEGNESYLLHSSPVELDLPFRPRNEDSISRQPRLESESAAAASSCHESSSPVTEWSDIRTRASVFDWSEHPRSNREGCGSGPRPKTVHGKQGNDVRGSRAPGRKAPTALHLRSQSVPVSRDSSTANDSRQPSSKFSTWGLGHKGVTEDWDGDFDFDDSDGHSTDDNEKTGAESILGGMKVPQAIMERQASVYGQFGHVQELTVLVEELKRLRLQGNLLHVVQGPSNDLWKEAEGIVNLATFEDEENGCSPPRSPSSRLSFDDFDNDSPPSNKVRKRKDSDMRRAPLSLWPNPSATTPHRWKDSTLKARTVLETIYQYRNSSDPFSNDTCAAYSQQKLSFDTQSLRDLVVRAGVVTRALKEVIRRAEGVATSSENEIPPDPPFSRIFTQPSQNSSLQLKSFGG</sequence>
<feature type="compositionally biased region" description="Basic and acidic residues" evidence="1">
    <location>
        <begin position="871"/>
        <end position="883"/>
    </location>
</feature>
<feature type="region of interest" description="Disordered" evidence="1">
    <location>
        <begin position="97"/>
        <end position="290"/>
    </location>
</feature>
<dbReference type="Pfam" id="PF20162">
    <property type="entry name" value="Etd1"/>
    <property type="match status" value="1"/>
</dbReference>
<dbReference type="InterPro" id="IPR045342">
    <property type="entry name" value="Etd1"/>
</dbReference>
<feature type="compositionally biased region" description="Polar residues" evidence="1">
    <location>
        <begin position="678"/>
        <end position="696"/>
    </location>
</feature>
<feature type="compositionally biased region" description="Polar residues" evidence="1">
    <location>
        <begin position="825"/>
        <end position="849"/>
    </location>
</feature>
<dbReference type="GO" id="GO:0005096">
    <property type="term" value="F:GTPase activator activity"/>
    <property type="evidence" value="ECO:0007669"/>
    <property type="project" value="InterPro"/>
</dbReference>
<dbReference type="EMBL" id="NPHW01003270">
    <property type="protein sequence ID" value="OXV09875.1"/>
    <property type="molecule type" value="Genomic_DNA"/>
</dbReference>
<feature type="compositionally biased region" description="Basic and acidic residues" evidence="1">
    <location>
        <begin position="320"/>
        <end position="329"/>
    </location>
</feature>
<feature type="region of interest" description="Disordered" evidence="1">
    <location>
        <begin position="575"/>
        <end position="594"/>
    </location>
</feature>
<feature type="compositionally biased region" description="Low complexity" evidence="1">
    <location>
        <begin position="637"/>
        <end position="646"/>
    </location>
</feature>
<keyword evidence="3" id="KW-1185">Reference proteome</keyword>
<feature type="compositionally biased region" description="Acidic residues" evidence="1">
    <location>
        <begin position="860"/>
        <end position="870"/>
    </location>
</feature>
<reference evidence="2 3" key="1">
    <citation type="journal article" date="2015" name="Environ. Microbiol.">
        <title>Metagenome sequence of Elaphomyces granulatus from sporocarp tissue reveals Ascomycota ectomycorrhizal fingerprints of genome expansion and a Proteobacteria-rich microbiome.</title>
        <authorList>
            <person name="Quandt C.A."/>
            <person name="Kohler A."/>
            <person name="Hesse C.N."/>
            <person name="Sharpton T.J."/>
            <person name="Martin F."/>
            <person name="Spatafora J.W."/>
        </authorList>
    </citation>
    <scope>NUCLEOTIDE SEQUENCE [LARGE SCALE GENOMIC DNA]</scope>
    <source>
        <strain evidence="2 3">OSC145934</strain>
    </source>
</reference>
<protein>
    <submittedName>
        <fullName evidence="2">Uncharacterized protein</fullName>
    </submittedName>
</protein>
<feature type="compositionally biased region" description="Polar residues" evidence="1">
    <location>
        <begin position="661"/>
        <end position="671"/>
    </location>
</feature>
<feature type="region of interest" description="Disordered" evidence="1">
    <location>
        <begin position="320"/>
        <end position="495"/>
    </location>
</feature>
<comment type="caution">
    <text evidence="2">The sequence shown here is derived from an EMBL/GenBank/DDBJ whole genome shotgun (WGS) entry which is preliminary data.</text>
</comment>
<feature type="compositionally biased region" description="Basic and acidic residues" evidence="1">
    <location>
        <begin position="127"/>
        <end position="144"/>
    </location>
</feature>
<feature type="compositionally biased region" description="Low complexity" evidence="1">
    <location>
        <begin position="174"/>
        <end position="207"/>
    </location>
</feature>
<proteinExistence type="predicted"/>
<dbReference type="GO" id="GO:1902412">
    <property type="term" value="P:regulation of mitotic cytokinesis"/>
    <property type="evidence" value="ECO:0007669"/>
    <property type="project" value="InterPro"/>
</dbReference>